<dbReference type="Gene3D" id="3.40.50.720">
    <property type="entry name" value="NAD(P)-binding Rossmann-like Domain"/>
    <property type="match status" value="1"/>
</dbReference>
<dbReference type="STRING" id="36166.T1GED8"/>
<dbReference type="InterPro" id="IPR002347">
    <property type="entry name" value="SDR_fam"/>
</dbReference>
<dbReference type="EMBL" id="CAQQ02017034">
    <property type="status" value="NOT_ANNOTATED_CDS"/>
    <property type="molecule type" value="Genomic_DNA"/>
</dbReference>
<comment type="similarity">
    <text evidence="1 3">Belongs to the short-chain dehydrogenases/reductases (SDR) family.</text>
</comment>
<dbReference type="SUPFAM" id="SSF51735">
    <property type="entry name" value="NAD(P)-binding Rossmann-fold domains"/>
    <property type="match status" value="1"/>
</dbReference>
<evidence type="ECO:0000313" key="5">
    <source>
        <dbReference type="EnsemblMetazoa" id="MESCA001700-PA"/>
    </source>
</evidence>
<dbReference type="GO" id="GO:0016616">
    <property type="term" value="F:oxidoreductase activity, acting on the CH-OH group of donors, NAD or NADP as acceptor"/>
    <property type="evidence" value="ECO:0007669"/>
    <property type="project" value="UniProtKB-ARBA"/>
</dbReference>
<feature type="region of interest" description="Disordered" evidence="4">
    <location>
        <begin position="148"/>
        <end position="170"/>
    </location>
</feature>
<reference evidence="5" key="2">
    <citation type="submission" date="2015-06" db="UniProtKB">
        <authorList>
            <consortium name="EnsemblMetazoa"/>
        </authorList>
    </citation>
    <scope>IDENTIFICATION</scope>
</reference>
<evidence type="ECO:0000256" key="2">
    <source>
        <dbReference type="ARBA" id="ARBA00023002"/>
    </source>
</evidence>
<dbReference type="Proteomes" id="UP000015102">
    <property type="component" value="Unassembled WGS sequence"/>
</dbReference>
<proteinExistence type="inferred from homology"/>
<dbReference type="OMA" id="ESYNICS"/>
<dbReference type="HOGENOM" id="CLU_642961_0_0_1"/>
<dbReference type="InterPro" id="IPR036291">
    <property type="entry name" value="NAD(P)-bd_dom_sf"/>
</dbReference>
<dbReference type="AlphaFoldDB" id="T1GED8"/>
<evidence type="ECO:0000256" key="4">
    <source>
        <dbReference type="SAM" id="MobiDB-lite"/>
    </source>
</evidence>
<organism evidence="5 6">
    <name type="scientific">Megaselia scalaris</name>
    <name type="common">Humpbacked fly</name>
    <name type="synonym">Phora scalaris</name>
    <dbReference type="NCBI Taxonomy" id="36166"/>
    <lineage>
        <taxon>Eukaryota</taxon>
        <taxon>Metazoa</taxon>
        <taxon>Ecdysozoa</taxon>
        <taxon>Arthropoda</taxon>
        <taxon>Hexapoda</taxon>
        <taxon>Insecta</taxon>
        <taxon>Pterygota</taxon>
        <taxon>Neoptera</taxon>
        <taxon>Endopterygota</taxon>
        <taxon>Diptera</taxon>
        <taxon>Brachycera</taxon>
        <taxon>Muscomorpha</taxon>
        <taxon>Platypezoidea</taxon>
        <taxon>Phoridae</taxon>
        <taxon>Megaseliini</taxon>
        <taxon>Megaselia</taxon>
    </lineage>
</organism>
<dbReference type="Pfam" id="PF00106">
    <property type="entry name" value="adh_short"/>
    <property type="match status" value="1"/>
</dbReference>
<name>T1GED8_MEGSC</name>
<protein>
    <submittedName>
        <fullName evidence="5">Uncharacterized protein</fullName>
    </submittedName>
</protein>
<evidence type="ECO:0000256" key="1">
    <source>
        <dbReference type="ARBA" id="ARBA00006484"/>
    </source>
</evidence>
<dbReference type="PRINTS" id="PR00081">
    <property type="entry name" value="GDHRDH"/>
</dbReference>
<sequence>MEADQNEVNNIFDGDKYDIMTNDNPNCIIKRSKGLPGDPRNLSQMLDDKSHVNTVRHRYEEYSLISEEIDENDPEYNDEYDDSYEALLEGEIKTKKTEAMKQIIADIEDQESESEVEEEKPVENKMNFCENPEVIRARYEAARAAKMANKKGYRPPPVPRDVVGKAKGQGQEKDVLFNRHKKDVNKSSRANHNRKTGSSMERWQSKVAVVTGAAQGIGASCVKALVRAGVIAIESQMKFHTIKCDISKEAEVQNVFDQVKKQFGGPDILINNAGIVRPGEMVTPGNSKNIIDTVNTNILGTYFCTREAFLSMKERQVDGHVVNLNSTGGHTAYFDGESYNICSGTKHAITAMTETYRQEFQRNGNLVKVTSISPGNVGTEFLTEDMRKTMPMLHPDDVADAIMYALSTPKHVQIHELIIKPMGEKYF</sequence>
<keyword evidence="2" id="KW-0560">Oxidoreductase</keyword>
<evidence type="ECO:0000256" key="3">
    <source>
        <dbReference type="RuleBase" id="RU000363"/>
    </source>
</evidence>
<dbReference type="PANTHER" id="PTHR43115">
    <property type="entry name" value="DEHYDROGENASE/REDUCTASE SDR FAMILY MEMBER 11"/>
    <property type="match status" value="1"/>
</dbReference>
<evidence type="ECO:0000313" key="6">
    <source>
        <dbReference type="Proteomes" id="UP000015102"/>
    </source>
</evidence>
<dbReference type="FunFam" id="3.40.50.720:FF:000047">
    <property type="entry name" value="NADP-dependent L-serine/L-allo-threonine dehydrogenase"/>
    <property type="match status" value="1"/>
</dbReference>
<dbReference type="PRINTS" id="PR00080">
    <property type="entry name" value="SDRFAMILY"/>
</dbReference>
<dbReference type="EnsemblMetazoa" id="MESCA001700-RA">
    <property type="protein sequence ID" value="MESCA001700-PA"/>
    <property type="gene ID" value="MESCA001700"/>
</dbReference>
<dbReference type="PANTHER" id="PTHR43115:SF4">
    <property type="entry name" value="DEHYDROGENASE_REDUCTASE SDR FAMILY MEMBER 11"/>
    <property type="match status" value="1"/>
</dbReference>
<accession>T1GED8</accession>
<reference evidence="6" key="1">
    <citation type="submission" date="2013-02" db="EMBL/GenBank/DDBJ databases">
        <authorList>
            <person name="Hughes D."/>
        </authorList>
    </citation>
    <scope>NUCLEOTIDE SEQUENCE</scope>
    <source>
        <strain>Durham</strain>
        <strain evidence="6">NC isolate 2 -- Noor lab</strain>
    </source>
</reference>
<dbReference type="EMBL" id="CAQQ02017033">
    <property type="status" value="NOT_ANNOTATED_CDS"/>
    <property type="molecule type" value="Genomic_DNA"/>
</dbReference>
<keyword evidence="6" id="KW-1185">Reference proteome</keyword>